<keyword evidence="3" id="KW-1185">Reference proteome</keyword>
<dbReference type="Proteomes" id="UP000637628">
    <property type="component" value="Unassembled WGS sequence"/>
</dbReference>
<sequence>MAFMLGLFKPVIEINGQRVGNTWSRQIIPLAPGQYLLHVHVPYLWPLGPADLPVNIYPGQTLELEYRAPMIAFIRGALGAPPQKWPGLVATIILFAIVGILFLCICGGIIVGIVADSGNSSGTYTLPALTQLAALLR</sequence>
<dbReference type="EMBL" id="BOML01000029">
    <property type="protein sequence ID" value="GIE02127.1"/>
    <property type="molecule type" value="Genomic_DNA"/>
</dbReference>
<keyword evidence="1" id="KW-1133">Transmembrane helix</keyword>
<organism evidence="2 3">
    <name type="scientific">Paractinoplanes durhamensis</name>
    <dbReference type="NCBI Taxonomy" id="113563"/>
    <lineage>
        <taxon>Bacteria</taxon>
        <taxon>Bacillati</taxon>
        <taxon>Actinomycetota</taxon>
        <taxon>Actinomycetes</taxon>
        <taxon>Micromonosporales</taxon>
        <taxon>Micromonosporaceae</taxon>
        <taxon>Paractinoplanes</taxon>
    </lineage>
</organism>
<keyword evidence="1" id="KW-0472">Membrane</keyword>
<proteinExistence type="predicted"/>
<comment type="caution">
    <text evidence="2">The sequence shown here is derived from an EMBL/GenBank/DDBJ whole genome shotgun (WGS) entry which is preliminary data.</text>
</comment>
<evidence type="ECO:0000313" key="2">
    <source>
        <dbReference type="EMBL" id="GIE02127.1"/>
    </source>
</evidence>
<evidence type="ECO:0000313" key="3">
    <source>
        <dbReference type="Proteomes" id="UP000637628"/>
    </source>
</evidence>
<name>A0ABQ3YX06_9ACTN</name>
<gene>
    <name evidence="2" type="ORF">Adu01nite_34770</name>
</gene>
<evidence type="ECO:0000256" key="1">
    <source>
        <dbReference type="SAM" id="Phobius"/>
    </source>
</evidence>
<protein>
    <submittedName>
        <fullName evidence="2">Uncharacterized protein</fullName>
    </submittedName>
</protein>
<feature type="transmembrane region" description="Helical" evidence="1">
    <location>
        <begin position="88"/>
        <end position="115"/>
    </location>
</feature>
<accession>A0ABQ3YX06</accession>
<reference evidence="2 3" key="1">
    <citation type="submission" date="2021-01" db="EMBL/GenBank/DDBJ databases">
        <title>Whole genome shotgun sequence of Actinoplanes durhamensis NBRC 14914.</title>
        <authorList>
            <person name="Komaki H."/>
            <person name="Tamura T."/>
        </authorList>
    </citation>
    <scope>NUCLEOTIDE SEQUENCE [LARGE SCALE GENOMIC DNA]</scope>
    <source>
        <strain evidence="2 3">NBRC 14914</strain>
    </source>
</reference>
<keyword evidence="1" id="KW-0812">Transmembrane</keyword>